<dbReference type="RefSeq" id="WP_076326655.1">
    <property type="nucleotide sequence ID" value="NZ_MRTF01000027.1"/>
</dbReference>
<gene>
    <name evidence="1" type="ORF">BK123_33800</name>
</gene>
<dbReference type="EMBL" id="MRTF01000027">
    <property type="protein sequence ID" value="OME84221.1"/>
    <property type="molecule type" value="Genomic_DNA"/>
</dbReference>
<dbReference type="AlphaFoldDB" id="A0A1R1AF76"/>
<name>A0A1R1AF76_PAELA</name>
<comment type="caution">
    <text evidence="1">The sequence shown here is derived from an EMBL/GenBank/DDBJ whole genome shotgun (WGS) entry which is preliminary data.</text>
</comment>
<sequence length="350" mass="40107">MIQRITAVIPVSMPLMNIGKFNRKDIGLKTLNLIVERNKLHCFDLNEYGQVFPIFSIEEISDEIKDIVRIPISLSLKKLLCITAEVELPEDIEDFKSNGDLPELTSKDMLEFHKSIVSSIFKKRIYDYAIALNMCGEHYLCLCEGIIKFDNCNYLYRTTNLNPDFIFEAITMSEQINWPQFKSVTIDQVLKWLNNQQGFLDGFGGGKVGRALNAIVNISFKHETSSPESLFWAMIGLESIYTSGKSGLLEQVRDKSQTLLGKQDKFKKILNRMYDIRSRFVHGDLDFATPNYLYDSDELEKYQSDICEAQQIAVAVLLCTIQELVIQNWNGVSFNYSVADSQEMDKLYST</sequence>
<evidence type="ECO:0000313" key="1">
    <source>
        <dbReference type="EMBL" id="OME84221.1"/>
    </source>
</evidence>
<reference evidence="1 2" key="1">
    <citation type="submission" date="2016-11" db="EMBL/GenBank/DDBJ databases">
        <title>Paenibacillus species isolates.</title>
        <authorList>
            <person name="Beno S.M."/>
        </authorList>
    </citation>
    <scope>NUCLEOTIDE SEQUENCE [LARGE SCALE GENOMIC DNA]</scope>
    <source>
        <strain evidence="1 2">FSL F4-0100</strain>
    </source>
</reference>
<proteinExistence type="predicted"/>
<dbReference type="OrthoDB" id="2850018at2"/>
<dbReference type="Proteomes" id="UP000187074">
    <property type="component" value="Unassembled WGS sequence"/>
</dbReference>
<protein>
    <submittedName>
        <fullName evidence="1">Uncharacterized protein</fullName>
    </submittedName>
</protein>
<accession>A0A1R1AF76</accession>
<evidence type="ECO:0000313" key="2">
    <source>
        <dbReference type="Proteomes" id="UP000187074"/>
    </source>
</evidence>
<organism evidence="1 2">
    <name type="scientific">Paenibacillus lautus</name>
    <name type="common">Bacillus lautus</name>
    <dbReference type="NCBI Taxonomy" id="1401"/>
    <lineage>
        <taxon>Bacteria</taxon>
        <taxon>Bacillati</taxon>
        <taxon>Bacillota</taxon>
        <taxon>Bacilli</taxon>
        <taxon>Bacillales</taxon>
        <taxon>Paenibacillaceae</taxon>
        <taxon>Paenibacillus</taxon>
    </lineage>
</organism>